<dbReference type="GO" id="GO:0004683">
    <property type="term" value="F:calcium/calmodulin-dependent protein kinase activity"/>
    <property type="evidence" value="ECO:0007669"/>
    <property type="project" value="InterPro"/>
</dbReference>
<organism evidence="2 3">
    <name type="scientific">Synchytrium microbalum</name>
    <dbReference type="NCBI Taxonomy" id="1806994"/>
    <lineage>
        <taxon>Eukaryota</taxon>
        <taxon>Fungi</taxon>
        <taxon>Fungi incertae sedis</taxon>
        <taxon>Chytridiomycota</taxon>
        <taxon>Chytridiomycota incertae sedis</taxon>
        <taxon>Chytridiomycetes</taxon>
        <taxon>Synchytriales</taxon>
        <taxon>Synchytriaceae</taxon>
        <taxon>Synchytrium</taxon>
    </lineage>
</organism>
<dbReference type="InterPro" id="IPR032710">
    <property type="entry name" value="NTF2-like_dom_sf"/>
</dbReference>
<evidence type="ECO:0000313" key="3">
    <source>
        <dbReference type="Proteomes" id="UP000319731"/>
    </source>
</evidence>
<evidence type="ECO:0000259" key="1">
    <source>
        <dbReference type="Pfam" id="PF08332"/>
    </source>
</evidence>
<reference evidence="2 3" key="1">
    <citation type="journal article" date="2019" name="Sci. Rep.">
        <title>Comparative genomics of chytrid fungi reveal insights into the obligate biotrophic and pathogenic lifestyle of Synchytrium endobioticum.</title>
        <authorList>
            <person name="van de Vossenberg B.T.L.H."/>
            <person name="Warris S."/>
            <person name="Nguyen H.D.T."/>
            <person name="van Gent-Pelzer M.P.E."/>
            <person name="Joly D.L."/>
            <person name="van de Geest H.C."/>
            <person name="Bonants P.J.M."/>
            <person name="Smith D.S."/>
            <person name="Levesque C.A."/>
            <person name="van der Lee T.A.J."/>
        </authorList>
    </citation>
    <scope>NUCLEOTIDE SEQUENCE [LARGE SCALE GENOMIC DNA]</scope>
    <source>
        <strain evidence="2 3">JEL517</strain>
    </source>
</reference>
<dbReference type="EMBL" id="QEAO01000033">
    <property type="protein sequence ID" value="TPX32210.1"/>
    <property type="molecule type" value="Genomic_DNA"/>
</dbReference>
<sequence length="119" mass="13477">MVVFHVQQLFEPEAGEHQVEGLLFHKFYFEPANNNTLFTPQAAVTNPPIHTTLIDPRVRILAPGAACISYVRLTQSVTRDGQAFTKSSQETRVWSRDSIDGTWRNVHFHRSGFPSAPRT</sequence>
<dbReference type="SUPFAM" id="SSF54427">
    <property type="entry name" value="NTF2-like"/>
    <property type="match status" value="1"/>
</dbReference>
<dbReference type="RefSeq" id="XP_031023460.1">
    <property type="nucleotide sequence ID" value="XM_031170551.1"/>
</dbReference>
<feature type="domain" description="Calcium/calmodulin-dependent protein kinase II association-domain" evidence="1">
    <location>
        <begin position="8"/>
        <end position="114"/>
    </location>
</feature>
<name>A0A507BR71_9FUNG</name>
<dbReference type="STRING" id="1806994.A0A507BR71"/>
<accession>A0A507BR71</accession>
<dbReference type="Gene3D" id="3.10.450.50">
    <property type="match status" value="1"/>
</dbReference>
<protein>
    <recommendedName>
        <fullName evidence="1">Calcium/calmodulin-dependent protein kinase II association-domain domain-containing protein</fullName>
    </recommendedName>
</protein>
<dbReference type="InterPro" id="IPR013543">
    <property type="entry name" value="Ca/CaM-dep_prot_kinase-assoc"/>
</dbReference>
<dbReference type="GO" id="GO:0005516">
    <property type="term" value="F:calmodulin binding"/>
    <property type="evidence" value="ECO:0007669"/>
    <property type="project" value="InterPro"/>
</dbReference>
<dbReference type="AlphaFoldDB" id="A0A507BR71"/>
<comment type="caution">
    <text evidence="2">The sequence shown here is derived from an EMBL/GenBank/DDBJ whole genome shotgun (WGS) entry which is preliminary data.</text>
</comment>
<gene>
    <name evidence="2" type="ORF">SmJEL517_g04623</name>
</gene>
<keyword evidence="3" id="KW-1185">Reference proteome</keyword>
<dbReference type="GeneID" id="42005848"/>
<dbReference type="OrthoDB" id="442176at2759"/>
<proteinExistence type="predicted"/>
<dbReference type="Proteomes" id="UP000319731">
    <property type="component" value="Unassembled WGS sequence"/>
</dbReference>
<dbReference type="Pfam" id="PF08332">
    <property type="entry name" value="CaMKII_AD"/>
    <property type="match status" value="1"/>
</dbReference>
<evidence type="ECO:0000313" key="2">
    <source>
        <dbReference type="EMBL" id="TPX32210.1"/>
    </source>
</evidence>